<dbReference type="RefSeq" id="XP_033166512.1">
    <property type="nucleotide sequence ID" value="XM_033310621.1"/>
</dbReference>
<organism evidence="8 9">
    <name type="scientific">Drosophila mauritiana</name>
    <name type="common">Fruit fly</name>
    <dbReference type="NCBI Taxonomy" id="7226"/>
    <lineage>
        <taxon>Eukaryota</taxon>
        <taxon>Metazoa</taxon>
        <taxon>Ecdysozoa</taxon>
        <taxon>Arthropoda</taxon>
        <taxon>Hexapoda</taxon>
        <taxon>Insecta</taxon>
        <taxon>Pterygota</taxon>
        <taxon>Neoptera</taxon>
        <taxon>Endopterygota</taxon>
        <taxon>Diptera</taxon>
        <taxon>Brachycera</taxon>
        <taxon>Muscomorpha</taxon>
        <taxon>Ephydroidea</taxon>
        <taxon>Drosophilidae</taxon>
        <taxon>Drosophila</taxon>
        <taxon>Sophophora</taxon>
    </lineage>
</organism>
<dbReference type="GO" id="GO:0031514">
    <property type="term" value="C:motile cilium"/>
    <property type="evidence" value="ECO:0007669"/>
    <property type="project" value="TreeGrafter"/>
</dbReference>
<dbReference type="PANTHER" id="PTHR14871">
    <property type="entry name" value="DYNEIN REGULATORY COMPLEX PROTEIN 9"/>
    <property type="match status" value="1"/>
</dbReference>
<feature type="coiled-coil region" evidence="6">
    <location>
        <begin position="222"/>
        <end position="270"/>
    </location>
</feature>
<proteinExistence type="predicted"/>
<dbReference type="GO" id="GO:0044782">
    <property type="term" value="P:cilium organization"/>
    <property type="evidence" value="ECO:0007669"/>
    <property type="project" value="TreeGrafter"/>
</dbReference>
<dbReference type="CDD" id="cd23766">
    <property type="entry name" value="IQCG"/>
    <property type="match status" value="1"/>
</dbReference>
<reference evidence="9" key="1">
    <citation type="submission" date="2025-08" db="UniProtKB">
        <authorList>
            <consortium name="RefSeq"/>
        </authorList>
    </citation>
    <scope>IDENTIFICATION</scope>
    <source>
        <strain evidence="9">Mau12</strain>
        <tissue evidence="9">Whole Body</tissue>
    </source>
</reference>
<evidence type="ECO:0000256" key="1">
    <source>
        <dbReference type="ARBA" id="ARBA00004245"/>
    </source>
</evidence>
<dbReference type="GO" id="GO:0005737">
    <property type="term" value="C:cytoplasm"/>
    <property type="evidence" value="ECO:0007669"/>
    <property type="project" value="TreeGrafter"/>
</dbReference>
<protein>
    <submittedName>
        <fullName evidence="9">Dynein regulatory complex protein 9</fullName>
    </submittedName>
</protein>
<evidence type="ECO:0000256" key="6">
    <source>
        <dbReference type="SAM" id="Coils"/>
    </source>
</evidence>
<dbReference type="Proteomes" id="UP000515162">
    <property type="component" value="Chromosome 3R"/>
</dbReference>
<evidence type="ECO:0000313" key="9">
    <source>
        <dbReference type="RefSeq" id="XP_033166512.1"/>
    </source>
</evidence>
<evidence type="ECO:0000256" key="4">
    <source>
        <dbReference type="ARBA" id="ARBA00023212"/>
    </source>
</evidence>
<keyword evidence="8" id="KW-1185">Reference proteome</keyword>
<keyword evidence="5" id="KW-0966">Cell projection</keyword>
<keyword evidence="4" id="KW-0206">Cytoskeleton</keyword>
<evidence type="ECO:0000256" key="3">
    <source>
        <dbReference type="ARBA" id="ARBA00022490"/>
    </source>
</evidence>
<keyword evidence="6" id="KW-0175">Coiled coil</keyword>
<feature type="coiled-coil region" evidence="6">
    <location>
        <begin position="329"/>
        <end position="356"/>
    </location>
</feature>
<feature type="region of interest" description="Disordered" evidence="7">
    <location>
        <begin position="42"/>
        <end position="64"/>
    </location>
</feature>
<sequence length="446" mass="52713">MSQGHSAEQLLELRRILLLTVYRNTLNQLVLQQRSQRLNARKPLSLPASLRRRRSSSMGEQERPERVLITGKVLPRLESLLGEQENDADLLDEDVLDALKFERDMDALRAIFEVAMNDPDLAEKNYTQHQDLETEGEKEKDLEDSQDSADMKIMCLQINEQLKLFEDEQFEDKKDAFKGETIESFDDKDMASLEIKVAETPCHEDKGLENIKQAIAALCGNKSEESQAAQQLQESKDELKKLKEDLELEKRVTKDKLQDLEERIADTKYKLRCVSRVNDLEYSLVQRWEEGRLAQGTIWGENAERAYLRDILDIKQKLAREERVSAELRSFRQREIVELQARIKEWQERYVSEMRRVDREAEAWELRILEQKKLLQKHKEIYEERMTYVQEYRAQKEEEQRLLDLQMHRIECAVRLQAWWRGTMVRRGLGPFKKKPKRGKRGKPKK</sequence>
<dbReference type="GeneID" id="117145101"/>
<dbReference type="PANTHER" id="PTHR14871:SF1">
    <property type="entry name" value="DYNEIN REGULATORY COMPLEX PROTEIN 9"/>
    <property type="match status" value="1"/>
</dbReference>
<name>A0A6P8KF43_DROMA</name>
<evidence type="ECO:0000256" key="7">
    <source>
        <dbReference type="SAM" id="MobiDB-lite"/>
    </source>
</evidence>
<dbReference type="PROSITE" id="PS50096">
    <property type="entry name" value="IQ"/>
    <property type="match status" value="1"/>
</dbReference>
<dbReference type="AlphaFoldDB" id="A0A6P8KF43"/>
<evidence type="ECO:0000256" key="5">
    <source>
        <dbReference type="ARBA" id="ARBA00023273"/>
    </source>
</evidence>
<dbReference type="InterPro" id="IPR042618">
    <property type="entry name" value="IQCG"/>
</dbReference>
<evidence type="ECO:0000313" key="8">
    <source>
        <dbReference type="Proteomes" id="UP000515162"/>
    </source>
</evidence>
<gene>
    <name evidence="9" type="primary">LOC117145101</name>
</gene>
<evidence type="ECO:0000256" key="2">
    <source>
        <dbReference type="ARBA" id="ARBA00004316"/>
    </source>
</evidence>
<accession>A0A6P8KF43</accession>
<dbReference type="GO" id="GO:0005856">
    <property type="term" value="C:cytoskeleton"/>
    <property type="evidence" value="ECO:0007669"/>
    <property type="project" value="UniProtKB-SubCell"/>
</dbReference>
<keyword evidence="3" id="KW-0963">Cytoplasm</keyword>
<comment type="subcellular location">
    <subcellularLocation>
        <location evidence="2">Cell projection</location>
    </subcellularLocation>
    <subcellularLocation>
        <location evidence="1">Cytoplasm</location>
        <location evidence="1">Cytoskeleton</location>
    </subcellularLocation>
</comment>